<protein>
    <submittedName>
        <fullName evidence="1">Uncharacterized protein</fullName>
    </submittedName>
</protein>
<accession>A0A6C0HW80</accession>
<dbReference type="AlphaFoldDB" id="A0A6C0HW80"/>
<organism evidence="1">
    <name type="scientific">viral metagenome</name>
    <dbReference type="NCBI Taxonomy" id="1070528"/>
    <lineage>
        <taxon>unclassified sequences</taxon>
        <taxon>metagenomes</taxon>
        <taxon>organismal metagenomes</taxon>
    </lineage>
</organism>
<dbReference type="EMBL" id="MN740026">
    <property type="protein sequence ID" value="QHT84762.1"/>
    <property type="molecule type" value="Genomic_DNA"/>
</dbReference>
<sequence length="38" mass="4691">MISYLKKMLTNVINYFIIPNDDNIYSDYYDINFNEYMV</sequence>
<name>A0A6C0HW80_9ZZZZ</name>
<evidence type="ECO:0000313" key="1">
    <source>
        <dbReference type="EMBL" id="QHT84762.1"/>
    </source>
</evidence>
<proteinExistence type="predicted"/>
<reference evidence="1" key="1">
    <citation type="journal article" date="2020" name="Nature">
        <title>Giant virus diversity and host interactions through global metagenomics.</title>
        <authorList>
            <person name="Schulz F."/>
            <person name="Roux S."/>
            <person name="Paez-Espino D."/>
            <person name="Jungbluth S."/>
            <person name="Walsh D.A."/>
            <person name="Denef V.J."/>
            <person name="McMahon K.D."/>
            <person name="Konstantinidis K.T."/>
            <person name="Eloe-Fadrosh E.A."/>
            <person name="Kyrpides N.C."/>
            <person name="Woyke T."/>
        </authorList>
    </citation>
    <scope>NUCLEOTIDE SEQUENCE</scope>
    <source>
        <strain evidence="1">GVMAG-M-3300023184-177</strain>
    </source>
</reference>